<dbReference type="Pfam" id="PF00581">
    <property type="entry name" value="Rhodanese"/>
    <property type="match status" value="1"/>
</dbReference>
<dbReference type="OrthoDB" id="551300at2759"/>
<dbReference type="InterPro" id="IPR044690">
    <property type="entry name" value="CAS_plant"/>
</dbReference>
<dbReference type="PROSITE" id="PS50206">
    <property type="entry name" value="RHODANESE_3"/>
    <property type="match status" value="1"/>
</dbReference>
<dbReference type="PANTHER" id="PTHR34209">
    <property type="entry name" value="RHODANESE/CELL CYCLE CONTROL PHOSPHATASE SUPERFAMILY PROTEIN"/>
    <property type="match status" value="1"/>
</dbReference>
<dbReference type="InterPro" id="IPR001763">
    <property type="entry name" value="Rhodanese-like_dom"/>
</dbReference>
<dbReference type="CDD" id="cd00158">
    <property type="entry name" value="RHOD"/>
    <property type="match status" value="1"/>
</dbReference>
<comment type="caution">
    <text evidence="3">The sequence shown here is derived from an EMBL/GenBank/DDBJ whole genome shotgun (WGS) entry which is preliminary data.</text>
</comment>
<dbReference type="GO" id="GO:0090333">
    <property type="term" value="P:regulation of stomatal closure"/>
    <property type="evidence" value="ECO:0007669"/>
    <property type="project" value="InterPro"/>
</dbReference>
<reference evidence="3" key="1">
    <citation type="submission" date="2020-01" db="EMBL/GenBank/DDBJ databases">
        <title>Genome sequence of Kobresia littledalei, the first chromosome-level genome in the family Cyperaceae.</title>
        <authorList>
            <person name="Qu G."/>
        </authorList>
    </citation>
    <scope>NUCLEOTIDE SEQUENCE</scope>
    <source>
        <strain evidence="3">C.B.Clarke</strain>
        <tissue evidence="3">Leaf</tissue>
    </source>
</reference>
<feature type="region of interest" description="Disordered" evidence="1">
    <location>
        <begin position="573"/>
        <end position="598"/>
    </location>
</feature>
<keyword evidence="4" id="KW-1185">Reference proteome</keyword>
<organism evidence="3 4">
    <name type="scientific">Carex littledalei</name>
    <dbReference type="NCBI Taxonomy" id="544730"/>
    <lineage>
        <taxon>Eukaryota</taxon>
        <taxon>Viridiplantae</taxon>
        <taxon>Streptophyta</taxon>
        <taxon>Embryophyta</taxon>
        <taxon>Tracheophyta</taxon>
        <taxon>Spermatophyta</taxon>
        <taxon>Magnoliopsida</taxon>
        <taxon>Liliopsida</taxon>
        <taxon>Poales</taxon>
        <taxon>Cyperaceae</taxon>
        <taxon>Cyperoideae</taxon>
        <taxon>Cariceae</taxon>
        <taxon>Carex</taxon>
        <taxon>Carex subgen. Euthyceras</taxon>
    </lineage>
</organism>
<keyword evidence="3" id="KW-0675">Receptor</keyword>
<dbReference type="InterPro" id="IPR036873">
    <property type="entry name" value="Rhodanese-like_dom_sf"/>
</dbReference>
<dbReference type="Gene3D" id="3.40.250.10">
    <property type="entry name" value="Rhodanese-like domain"/>
    <property type="match status" value="1"/>
</dbReference>
<dbReference type="SUPFAM" id="SSF52821">
    <property type="entry name" value="Rhodanese/Cell cycle control phosphatase"/>
    <property type="match status" value="1"/>
</dbReference>
<name>A0A833QXH0_9POAL</name>
<dbReference type="EMBL" id="SWLB01000014">
    <property type="protein sequence ID" value="KAF3329416.1"/>
    <property type="molecule type" value="Genomic_DNA"/>
</dbReference>
<dbReference type="GO" id="GO:0009704">
    <property type="term" value="P:de-etiolation"/>
    <property type="evidence" value="ECO:0007669"/>
    <property type="project" value="InterPro"/>
</dbReference>
<dbReference type="GO" id="GO:0071277">
    <property type="term" value="P:cellular response to calcium ion"/>
    <property type="evidence" value="ECO:0007669"/>
    <property type="project" value="InterPro"/>
</dbReference>
<protein>
    <submittedName>
        <fullName evidence="3">Calcium sensing receptor</fullName>
    </submittedName>
</protein>
<dbReference type="Proteomes" id="UP000623129">
    <property type="component" value="Unassembled WGS sequence"/>
</dbReference>
<feature type="compositionally biased region" description="Polar residues" evidence="1">
    <location>
        <begin position="585"/>
        <end position="598"/>
    </location>
</feature>
<dbReference type="AlphaFoldDB" id="A0A833QXH0"/>
<evidence type="ECO:0000259" key="2">
    <source>
        <dbReference type="PROSITE" id="PS50206"/>
    </source>
</evidence>
<accession>A0A833QXH0</accession>
<dbReference type="SMART" id="SM00450">
    <property type="entry name" value="RHOD"/>
    <property type="match status" value="1"/>
</dbReference>
<sequence length="598" mass="65337">MLPVCPSLAPGSVNASLKNLLPIRKLLESRCHLDGRHFLCAQDGFGFNGTYMRAYSSAKNFYSIVAEQSQAIDSSIFSPFPNESDDIVRGFSNGEFVGTEMNCNNVTREISAIPEELLNPNSNYAPLEAKEEFSQSLSQFLNSFGTTVFQTEDAITEKYDELKNSFYDSINSMTRSVDGAISGLFSSVDASKRQVSGALQEKASDAGGVTVELLRKGIYSVEVSLMNAGSFVVSLYGSAKMALPPNVRDVLGLSEEKVAQILTPVSVAFQKAFLVIEGVEKTLGLDPSDPIVQITFLLGGSAVIGTSYWLVNYSGYSGDLEPELTMELLRNDQNAILIDVRPEDLRERDGIPDLRRGARSKYASVTFPEIDGSVKKMLRSGRDVEDALLAAVIRNLKIIKPKSEVIIMDASGSRSKSIARSLKRLGVKRPYLLKGGFQSWAKKSMRVKELKPETALTVLNEEAEAILEDVKFTPTVIALYAIALPVAGYALLEWEKTLQLIGIFGLGQTIYRRFSSYEDAEDLKQDLRLLLAPVRLSAQAISWVSGRLEPNKIGLPTSPSTSAVQDRVLQAAAKHESQPIESDESAPSQGNENLVSEA</sequence>
<gene>
    <name evidence="3" type="ORF">FCM35_KLT04747</name>
</gene>
<dbReference type="PANTHER" id="PTHR34209:SF3">
    <property type="entry name" value="RHODANESE_CELL CYCLE CONTROL PHOSPHATASE SUPERFAMILY PROTEIN"/>
    <property type="match status" value="1"/>
</dbReference>
<evidence type="ECO:0000256" key="1">
    <source>
        <dbReference type="SAM" id="MobiDB-lite"/>
    </source>
</evidence>
<proteinExistence type="predicted"/>
<evidence type="ECO:0000313" key="3">
    <source>
        <dbReference type="EMBL" id="KAF3329416.1"/>
    </source>
</evidence>
<feature type="domain" description="Rhodanese" evidence="2">
    <location>
        <begin position="331"/>
        <end position="449"/>
    </location>
</feature>
<evidence type="ECO:0000313" key="4">
    <source>
        <dbReference type="Proteomes" id="UP000623129"/>
    </source>
</evidence>